<evidence type="ECO:0000313" key="2">
    <source>
        <dbReference type="Proteomes" id="UP001551011"/>
    </source>
</evidence>
<organism evidence="1 2">
    <name type="scientific">Streptomyces flaveolus</name>
    <dbReference type="NCBI Taxonomy" id="67297"/>
    <lineage>
        <taxon>Bacteria</taxon>
        <taxon>Bacillati</taxon>
        <taxon>Actinomycetota</taxon>
        <taxon>Actinomycetes</taxon>
        <taxon>Kitasatosporales</taxon>
        <taxon>Streptomycetaceae</taxon>
        <taxon>Streptomyces</taxon>
    </lineage>
</organism>
<evidence type="ECO:0000313" key="1">
    <source>
        <dbReference type="EMBL" id="MEU5712838.1"/>
    </source>
</evidence>
<accession>A0ABV3ALL9</accession>
<dbReference type="RefSeq" id="WP_359260805.1">
    <property type="nucleotide sequence ID" value="NZ_JBFAEG010000041.1"/>
</dbReference>
<reference evidence="1 2" key="1">
    <citation type="submission" date="2024-06" db="EMBL/GenBank/DDBJ databases">
        <title>The Natural Products Discovery Center: Release of the First 8490 Sequenced Strains for Exploring Actinobacteria Biosynthetic Diversity.</title>
        <authorList>
            <person name="Kalkreuter E."/>
            <person name="Kautsar S.A."/>
            <person name="Yang D."/>
            <person name="Bader C.D."/>
            <person name="Teijaro C.N."/>
            <person name="Fluegel L."/>
            <person name="Davis C.M."/>
            <person name="Simpson J.R."/>
            <person name="Lauterbach L."/>
            <person name="Steele A.D."/>
            <person name="Gui C."/>
            <person name="Meng S."/>
            <person name="Li G."/>
            <person name="Viehrig K."/>
            <person name="Ye F."/>
            <person name="Su P."/>
            <person name="Kiefer A.F."/>
            <person name="Nichols A."/>
            <person name="Cepeda A.J."/>
            <person name="Yan W."/>
            <person name="Fan B."/>
            <person name="Jiang Y."/>
            <person name="Adhikari A."/>
            <person name="Zheng C.-J."/>
            <person name="Schuster L."/>
            <person name="Cowan T.M."/>
            <person name="Smanski M.J."/>
            <person name="Chevrette M.G."/>
            <person name="De Carvalho L.P.S."/>
            <person name="Shen B."/>
        </authorList>
    </citation>
    <scope>NUCLEOTIDE SEQUENCE [LARGE SCALE GENOMIC DNA]</scope>
    <source>
        <strain evidence="1 2">NPDC020594</strain>
    </source>
</reference>
<proteinExistence type="predicted"/>
<dbReference type="EMBL" id="JBFAEG010000041">
    <property type="protein sequence ID" value="MEU5712838.1"/>
    <property type="molecule type" value="Genomic_DNA"/>
</dbReference>
<gene>
    <name evidence="1" type="ORF">AB0H04_39470</name>
</gene>
<protein>
    <submittedName>
        <fullName evidence="1">Uncharacterized protein</fullName>
    </submittedName>
</protein>
<sequence length="257" mass="28239">MTDAEKITRLFAALGAEDPESWAGSEVREDLPQLARYRLLRALWQDIRAWDSASVDSLRDATDAQGATAPDHAVDLGRLARLVARETTFGVLYRLADPDGDDLPAGMREQMPGWVLTETTPAGEPTHRVLGALYEDLNTMGDPSVGAPRGRTVAEGWIWGTNLRPFCEALAAEVAYDFDDGDWLAVEAALPDTDDEQPRSAWYTHPLAGRGRIDLHIARSVGGTEVSVSIEGSLNSRTRNRVELLLEVMARYEIAPR</sequence>
<comment type="caution">
    <text evidence="1">The sequence shown here is derived from an EMBL/GenBank/DDBJ whole genome shotgun (WGS) entry which is preliminary data.</text>
</comment>
<keyword evidence="2" id="KW-1185">Reference proteome</keyword>
<dbReference type="Proteomes" id="UP001551011">
    <property type="component" value="Unassembled WGS sequence"/>
</dbReference>
<name>A0ABV3ALL9_9ACTN</name>